<evidence type="ECO:0000256" key="6">
    <source>
        <dbReference type="ARBA" id="ARBA00023157"/>
    </source>
</evidence>
<dbReference type="PANTHER" id="PTHR12173">
    <property type="entry name" value="GDNF SUBFAMILY OF TGF-BETA FAMILY"/>
    <property type="match status" value="1"/>
</dbReference>
<dbReference type="InterPro" id="IPR043401">
    <property type="entry name" value="GDNF_fam"/>
</dbReference>
<evidence type="ECO:0000256" key="2">
    <source>
        <dbReference type="ARBA" id="ARBA00009832"/>
    </source>
</evidence>
<dbReference type="EMBL" id="JAGEUA010000001">
    <property type="protein sequence ID" value="KAL1022671.1"/>
    <property type="molecule type" value="Genomic_DNA"/>
</dbReference>
<dbReference type="Pfam" id="PF00019">
    <property type="entry name" value="TGF_beta"/>
    <property type="match status" value="1"/>
</dbReference>
<dbReference type="Proteomes" id="UP001557470">
    <property type="component" value="Unassembled WGS sequence"/>
</dbReference>
<dbReference type="PROSITE" id="PS51362">
    <property type="entry name" value="TGF_BETA_2"/>
    <property type="match status" value="1"/>
</dbReference>
<dbReference type="InterPro" id="IPR029034">
    <property type="entry name" value="Cystine-knot_cytokine"/>
</dbReference>
<keyword evidence="4 9" id="KW-0732">Signal</keyword>
<accession>A0ABD0Y6J6</accession>
<protein>
    <recommendedName>
        <fullName evidence="10">TGF-beta family profile domain-containing protein</fullName>
    </recommendedName>
</protein>
<reference evidence="11 12" key="1">
    <citation type="submission" date="2024-06" db="EMBL/GenBank/DDBJ databases">
        <authorList>
            <person name="Pan Q."/>
            <person name="Wen M."/>
            <person name="Jouanno E."/>
            <person name="Zahm M."/>
            <person name="Klopp C."/>
            <person name="Cabau C."/>
            <person name="Louis A."/>
            <person name="Berthelot C."/>
            <person name="Parey E."/>
            <person name="Roest Crollius H."/>
            <person name="Montfort J."/>
            <person name="Robinson-Rechavi M."/>
            <person name="Bouchez O."/>
            <person name="Lampietro C."/>
            <person name="Lopez Roques C."/>
            <person name="Donnadieu C."/>
            <person name="Postlethwait J."/>
            <person name="Bobe J."/>
            <person name="Verreycken H."/>
            <person name="Guiguen Y."/>
        </authorList>
    </citation>
    <scope>NUCLEOTIDE SEQUENCE [LARGE SCALE GENOMIC DNA]</scope>
    <source>
        <strain evidence="11">Up_M1</strain>
        <tissue evidence="11">Testis</tissue>
    </source>
</reference>
<dbReference type="Gene3D" id="2.10.90.10">
    <property type="entry name" value="Cystine-knot cytokines"/>
    <property type="match status" value="1"/>
</dbReference>
<keyword evidence="3" id="KW-0964">Secreted</keyword>
<feature type="compositionally biased region" description="Basic residues" evidence="8">
    <location>
        <begin position="96"/>
        <end position="107"/>
    </location>
</feature>
<keyword evidence="12" id="KW-1185">Reference proteome</keyword>
<dbReference type="GO" id="GO:0008083">
    <property type="term" value="F:growth factor activity"/>
    <property type="evidence" value="ECO:0007669"/>
    <property type="project" value="UniProtKB-KW"/>
</dbReference>
<proteinExistence type="inferred from homology"/>
<feature type="region of interest" description="Disordered" evidence="8">
    <location>
        <begin position="68"/>
        <end position="112"/>
    </location>
</feature>
<keyword evidence="5 7" id="KW-0339">Growth factor</keyword>
<comment type="caution">
    <text evidence="11">The sequence shown here is derived from an EMBL/GenBank/DDBJ whole genome shotgun (WGS) entry which is preliminary data.</text>
</comment>
<feature type="domain" description="TGF-beta family profile" evidence="10">
    <location>
        <begin position="94"/>
        <end position="205"/>
    </location>
</feature>
<name>A0ABD0Y6J6_UMBPY</name>
<evidence type="ECO:0000256" key="7">
    <source>
        <dbReference type="RuleBase" id="RU000354"/>
    </source>
</evidence>
<comment type="similarity">
    <text evidence="2">Belongs to the TGF-beta family. GDNF subfamily.</text>
</comment>
<dbReference type="InterPro" id="IPR001839">
    <property type="entry name" value="TGF-b_C"/>
</dbReference>
<evidence type="ECO:0000259" key="10">
    <source>
        <dbReference type="PROSITE" id="PS51362"/>
    </source>
</evidence>
<evidence type="ECO:0000256" key="4">
    <source>
        <dbReference type="ARBA" id="ARBA00022729"/>
    </source>
</evidence>
<keyword evidence="6" id="KW-1015">Disulfide bond</keyword>
<feature type="signal peptide" evidence="9">
    <location>
        <begin position="1"/>
        <end position="17"/>
    </location>
</feature>
<evidence type="ECO:0000313" key="11">
    <source>
        <dbReference type="EMBL" id="KAL1022671.1"/>
    </source>
</evidence>
<evidence type="ECO:0000256" key="5">
    <source>
        <dbReference type="ARBA" id="ARBA00023030"/>
    </source>
</evidence>
<dbReference type="AlphaFoldDB" id="A0ABD0Y6J6"/>
<comment type="subcellular location">
    <subcellularLocation>
        <location evidence="1">Secreted</location>
    </subcellularLocation>
</comment>
<feature type="chain" id="PRO_5044754633" description="TGF-beta family profile domain-containing protein" evidence="9">
    <location>
        <begin position="18"/>
        <end position="206"/>
    </location>
</feature>
<gene>
    <name evidence="11" type="ORF">UPYG_G00030800</name>
</gene>
<sequence>MLCVVASLLTLVEGVFSKEDLQEAHTEHLHAQDTTTAPGAWNPELYPEVHLLGEEQANRDPFWPKLLESRGLDDDDGERYPSRWQRSPTDLEPSRRGSRKNRRKPKNSSRDCRIERKEMRVRDLGLGFDSDEIVLFKYCVGTCSSSRKNYDFALKALMENKSISGEKVSASPCCRPTRYETVSFMDDQTIWQTIKWLSAANCSCVG</sequence>
<evidence type="ECO:0000256" key="9">
    <source>
        <dbReference type="SAM" id="SignalP"/>
    </source>
</evidence>
<dbReference type="GO" id="GO:0048731">
    <property type="term" value="P:system development"/>
    <property type="evidence" value="ECO:0007669"/>
    <property type="project" value="UniProtKB-ARBA"/>
</dbReference>
<evidence type="ECO:0000313" key="12">
    <source>
        <dbReference type="Proteomes" id="UP001557470"/>
    </source>
</evidence>
<dbReference type="SUPFAM" id="SSF57501">
    <property type="entry name" value="Cystine-knot cytokines"/>
    <property type="match status" value="1"/>
</dbReference>
<evidence type="ECO:0000256" key="8">
    <source>
        <dbReference type="SAM" id="MobiDB-lite"/>
    </source>
</evidence>
<organism evidence="11 12">
    <name type="scientific">Umbra pygmaea</name>
    <name type="common">Eastern mudminnow</name>
    <dbReference type="NCBI Taxonomy" id="75934"/>
    <lineage>
        <taxon>Eukaryota</taxon>
        <taxon>Metazoa</taxon>
        <taxon>Chordata</taxon>
        <taxon>Craniata</taxon>
        <taxon>Vertebrata</taxon>
        <taxon>Euteleostomi</taxon>
        <taxon>Actinopterygii</taxon>
        <taxon>Neopterygii</taxon>
        <taxon>Teleostei</taxon>
        <taxon>Protacanthopterygii</taxon>
        <taxon>Esociformes</taxon>
        <taxon>Umbridae</taxon>
        <taxon>Umbra</taxon>
    </lineage>
</organism>
<dbReference type="PANTHER" id="PTHR12173:SF8">
    <property type="entry name" value="PERSEPHIN"/>
    <property type="match status" value="1"/>
</dbReference>
<dbReference type="GO" id="GO:0005576">
    <property type="term" value="C:extracellular region"/>
    <property type="evidence" value="ECO:0007669"/>
    <property type="project" value="UniProtKB-SubCell"/>
</dbReference>
<evidence type="ECO:0000256" key="3">
    <source>
        <dbReference type="ARBA" id="ARBA00022525"/>
    </source>
</evidence>
<evidence type="ECO:0000256" key="1">
    <source>
        <dbReference type="ARBA" id="ARBA00004613"/>
    </source>
</evidence>